<reference evidence="2" key="1">
    <citation type="submission" date="2021-03" db="EMBL/GenBank/DDBJ databases">
        <title>Draft genome sequence of rust myrtle Austropuccinia psidii MF-1, a brazilian biotype.</title>
        <authorList>
            <person name="Quecine M.C."/>
            <person name="Pachon D.M.R."/>
            <person name="Bonatelli M.L."/>
            <person name="Correr F.H."/>
            <person name="Franceschini L.M."/>
            <person name="Leite T.F."/>
            <person name="Margarido G.R.A."/>
            <person name="Almeida C.A."/>
            <person name="Ferrarezi J.A."/>
            <person name="Labate C.A."/>
        </authorList>
    </citation>
    <scope>NUCLEOTIDE SEQUENCE</scope>
    <source>
        <strain evidence="2">MF-1</strain>
    </source>
</reference>
<proteinExistence type="predicted"/>
<gene>
    <name evidence="2" type="ORF">O181_100487</name>
</gene>
<dbReference type="AlphaFoldDB" id="A0A9Q3JE89"/>
<evidence type="ECO:0000256" key="1">
    <source>
        <dbReference type="SAM" id="MobiDB-lite"/>
    </source>
</evidence>
<keyword evidence="3" id="KW-1185">Reference proteome</keyword>
<dbReference type="EMBL" id="AVOT02070021">
    <property type="protein sequence ID" value="MBW0560772.1"/>
    <property type="molecule type" value="Genomic_DNA"/>
</dbReference>
<feature type="region of interest" description="Disordered" evidence="1">
    <location>
        <begin position="1"/>
        <end position="54"/>
    </location>
</feature>
<name>A0A9Q3JE89_9BASI</name>
<sequence length="96" mass="10924">MNQALEKEGPLASTSSKPAPEISKDKPKGPWKKQKGPKSHHGKAKGKANWHRPYPKGYMIPKLEPSGVDNVFNMARTLMEFTVKEQERMTRFFPCK</sequence>
<evidence type="ECO:0000313" key="2">
    <source>
        <dbReference type="EMBL" id="MBW0560772.1"/>
    </source>
</evidence>
<dbReference type="Proteomes" id="UP000765509">
    <property type="component" value="Unassembled WGS sequence"/>
</dbReference>
<accession>A0A9Q3JE89</accession>
<protein>
    <submittedName>
        <fullName evidence="2">Uncharacterized protein</fullName>
    </submittedName>
</protein>
<comment type="caution">
    <text evidence="2">The sequence shown here is derived from an EMBL/GenBank/DDBJ whole genome shotgun (WGS) entry which is preliminary data.</text>
</comment>
<organism evidence="2 3">
    <name type="scientific">Austropuccinia psidii MF-1</name>
    <dbReference type="NCBI Taxonomy" id="1389203"/>
    <lineage>
        <taxon>Eukaryota</taxon>
        <taxon>Fungi</taxon>
        <taxon>Dikarya</taxon>
        <taxon>Basidiomycota</taxon>
        <taxon>Pucciniomycotina</taxon>
        <taxon>Pucciniomycetes</taxon>
        <taxon>Pucciniales</taxon>
        <taxon>Sphaerophragmiaceae</taxon>
        <taxon>Austropuccinia</taxon>
    </lineage>
</organism>
<evidence type="ECO:0000313" key="3">
    <source>
        <dbReference type="Proteomes" id="UP000765509"/>
    </source>
</evidence>
<feature type="compositionally biased region" description="Basic residues" evidence="1">
    <location>
        <begin position="29"/>
        <end position="54"/>
    </location>
</feature>